<protein>
    <recommendedName>
        <fullName evidence="2">TIGR04255 family protein</fullName>
    </recommendedName>
</protein>
<reference evidence="1" key="1">
    <citation type="journal article" date="2015" name="Nature">
        <title>Complex archaea that bridge the gap between prokaryotes and eukaryotes.</title>
        <authorList>
            <person name="Spang A."/>
            <person name="Saw J.H."/>
            <person name="Jorgensen S.L."/>
            <person name="Zaremba-Niedzwiedzka K."/>
            <person name="Martijn J."/>
            <person name="Lind A.E."/>
            <person name="van Eijk R."/>
            <person name="Schleper C."/>
            <person name="Guy L."/>
            <person name="Ettema T.J."/>
        </authorList>
    </citation>
    <scope>NUCLEOTIDE SEQUENCE</scope>
</reference>
<name>A0A0F9KWM2_9ZZZZ</name>
<evidence type="ECO:0008006" key="2">
    <source>
        <dbReference type="Google" id="ProtNLM"/>
    </source>
</evidence>
<dbReference type="AlphaFoldDB" id="A0A0F9KWM2"/>
<comment type="caution">
    <text evidence="1">The sequence shown here is derived from an EMBL/GenBank/DDBJ whole genome shotgun (WGS) entry which is preliminary data.</text>
</comment>
<dbReference type="NCBIfam" id="TIGR04255">
    <property type="entry name" value="sporadTIGR04255"/>
    <property type="match status" value="1"/>
</dbReference>
<proteinExistence type="predicted"/>
<dbReference type="InterPro" id="IPR026349">
    <property type="entry name" value="CHP04255"/>
</dbReference>
<gene>
    <name evidence="1" type="ORF">LCGC14_1352420</name>
</gene>
<evidence type="ECO:0000313" key="1">
    <source>
        <dbReference type="EMBL" id="KKM79186.1"/>
    </source>
</evidence>
<organism evidence="1">
    <name type="scientific">marine sediment metagenome</name>
    <dbReference type="NCBI Taxonomy" id="412755"/>
    <lineage>
        <taxon>unclassified sequences</taxon>
        <taxon>metagenomes</taxon>
        <taxon>ecological metagenomes</taxon>
    </lineage>
</organism>
<accession>A0A0F9KWM2</accession>
<dbReference type="EMBL" id="LAZR01008370">
    <property type="protein sequence ID" value="KKM79186.1"/>
    <property type="molecule type" value="Genomic_DNA"/>
</dbReference>
<sequence length="244" mass="29115">MLTIEKPPLKTFRIDFKFIKPEKISFDMMAKVEALLKKDYPSIPSLDIIEYPYDVQIKVKVPIQIAPLRFLNEEKKAQVQLFSDGLIFIFTEYTHWADIKDQIVETVLKSCKILNLDEIQQFRMEYIDEFIFPKNDFNLKNYFKLNLNKPKGWDINFNDFHIGITIKDQETDKFIIRLRGLPNKEKENNLFRLESIYIKKSVFSLDKKQELISELNKIHEIIIDYFYNILSDNLKYNLGVKKVD</sequence>